<name>A0ABR4CNJ0_9HELO</name>
<feature type="compositionally biased region" description="Basic and acidic residues" evidence="1">
    <location>
        <begin position="387"/>
        <end position="399"/>
    </location>
</feature>
<evidence type="ECO:0000259" key="2">
    <source>
        <dbReference type="Pfam" id="PF24355"/>
    </source>
</evidence>
<dbReference type="EMBL" id="JAZHXI010000006">
    <property type="protein sequence ID" value="KAL2070956.1"/>
    <property type="molecule type" value="Genomic_DNA"/>
</dbReference>
<feature type="region of interest" description="Disordered" evidence="1">
    <location>
        <begin position="470"/>
        <end position="566"/>
    </location>
</feature>
<feature type="region of interest" description="Disordered" evidence="1">
    <location>
        <begin position="387"/>
        <end position="429"/>
    </location>
</feature>
<reference evidence="3 4" key="1">
    <citation type="journal article" date="2024" name="Commun. Biol.">
        <title>Comparative genomic analysis of thermophilic fungi reveals convergent evolutionary adaptations and gene losses.</title>
        <authorList>
            <person name="Steindorff A.S."/>
            <person name="Aguilar-Pontes M.V."/>
            <person name="Robinson A.J."/>
            <person name="Andreopoulos B."/>
            <person name="LaButti K."/>
            <person name="Kuo A."/>
            <person name="Mondo S."/>
            <person name="Riley R."/>
            <person name="Otillar R."/>
            <person name="Haridas S."/>
            <person name="Lipzen A."/>
            <person name="Grimwood J."/>
            <person name="Schmutz J."/>
            <person name="Clum A."/>
            <person name="Reid I.D."/>
            <person name="Moisan M.C."/>
            <person name="Butler G."/>
            <person name="Nguyen T.T.M."/>
            <person name="Dewar K."/>
            <person name="Conant G."/>
            <person name="Drula E."/>
            <person name="Henrissat B."/>
            <person name="Hansel C."/>
            <person name="Singer S."/>
            <person name="Hutchinson M.I."/>
            <person name="de Vries R.P."/>
            <person name="Natvig D.O."/>
            <person name="Powell A.J."/>
            <person name="Tsang A."/>
            <person name="Grigoriev I.V."/>
        </authorList>
    </citation>
    <scope>NUCLEOTIDE SEQUENCE [LARGE SCALE GENOMIC DNA]</scope>
    <source>
        <strain evidence="3 4">CBS 494.80</strain>
    </source>
</reference>
<organism evidence="3 4">
    <name type="scientific">Oculimacula yallundae</name>
    <dbReference type="NCBI Taxonomy" id="86028"/>
    <lineage>
        <taxon>Eukaryota</taxon>
        <taxon>Fungi</taxon>
        <taxon>Dikarya</taxon>
        <taxon>Ascomycota</taxon>
        <taxon>Pezizomycotina</taxon>
        <taxon>Leotiomycetes</taxon>
        <taxon>Helotiales</taxon>
        <taxon>Ploettnerulaceae</taxon>
        <taxon>Oculimacula</taxon>
    </lineage>
</organism>
<protein>
    <recommendedName>
        <fullName evidence="2">DUF7514 domain-containing protein</fullName>
    </recommendedName>
</protein>
<feature type="region of interest" description="Disordered" evidence="1">
    <location>
        <begin position="85"/>
        <end position="106"/>
    </location>
</feature>
<feature type="compositionally biased region" description="Basic and acidic residues" evidence="1">
    <location>
        <begin position="471"/>
        <end position="489"/>
    </location>
</feature>
<feature type="compositionally biased region" description="Basic and acidic residues" evidence="1">
    <location>
        <begin position="497"/>
        <end position="519"/>
    </location>
</feature>
<dbReference type="Proteomes" id="UP001595075">
    <property type="component" value="Unassembled WGS sequence"/>
</dbReference>
<proteinExistence type="predicted"/>
<evidence type="ECO:0000313" key="4">
    <source>
        <dbReference type="Proteomes" id="UP001595075"/>
    </source>
</evidence>
<feature type="domain" description="DUF7514" evidence="2">
    <location>
        <begin position="205"/>
        <end position="372"/>
    </location>
</feature>
<dbReference type="InterPro" id="IPR055936">
    <property type="entry name" value="DUF7514"/>
</dbReference>
<evidence type="ECO:0000313" key="3">
    <source>
        <dbReference type="EMBL" id="KAL2070956.1"/>
    </source>
</evidence>
<accession>A0ABR4CNJ0</accession>
<gene>
    <name evidence="3" type="ORF">VTL71DRAFT_13982</name>
</gene>
<feature type="compositionally biased region" description="Basic and acidic residues" evidence="1">
    <location>
        <begin position="529"/>
        <end position="559"/>
    </location>
</feature>
<comment type="caution">
    <text evidence="3">The sequence shown here is derived from an EMBL/GenBank/DDBJ whole genome shotgun (WGS) entry which is preliminary data.</text>
</comment>
<dbReference type="SUPFAM" id="SSF57850">
    <property type="entry name" value="RING/U-box"/>
    <property type="match status" value="1"/>
</dbReference>
<keyword evidence="4" id="KW-1185">Reference proteome</keyword>
<evidence type="ECO:0000256" key="1">
    <source>
        <dbReference type="SAM" id="MobiDB-lite"/>
    </source>
</evidence>
<feature type="compositionally biased region" description="Polar residues" evidence="1">
    <location>
        <begin position="401"/>
        <end position="411"/>
    </location>
</feature>
<feature type="region of interest" description="Disordered" evidence="1">
    <location>
        <begin position="290"/>
        <end position="309"/>
    </location>
</feature>
<dbReference type="Pfam" id="PF24355">
    <property type="entry name" value="DUF7514"/>
    <property type="match status" value="1"/>
</dbReference>
<sequence length="566" mass="62631">MQDITKQLSMADTSGSTSQELYACSSCSQEIPAHLARVTCHSCTDHHLCANCQVIKAFYPPHTKSHSAMVFRESGVVVPLPPGFKKKSPPALPPRPESTFDVPKTQEQNKERALGAADWGAWWSIMTTPLEKRTKKYRGKSIDDTGILEVFEVRDVTGGGIDGPVASGGAGLPPSPPKSVKTGIERADSIAANVPLYPQPEKWEALFEKDSTPTPIFVALMSTIFSDLDTEHTGLLSPETYSNFLDAQGSDNNIWKRALDRAEGEHHKEVADLELSINFTDLSISHTLKFRPREAESSDEDPHSAAEGKIRSSIRFNPNMPMLSRQGFIDVCAIEYLKEPNKGHEYLRKVVKAFGIWEELGDLPREVLPERSIPNPVEIDTKALDVKVSDHESQGKEEQLTETSTTKSSEVIAQKSGDHGSIPSNLEERKLSIDTSAPIEIRRLISPIALGSPAMPFEVKGGESKINAIAKGEEFKPSRDEGTSQYREDVDYESSTAEEKPETKKREAEEEMEAEKKEVEEGEEVETKEEEKKGEEKEHTETVVAEKKIVETGSKKSSVEDLYSPN</sequence>
<feature type="compositionally biased region" description="Basic and acidic residues" evidence="1">
    <location>
        <begin position="291"/>
        <end position="309"/>
    </location>
</feature>